<dbReference type="Proteomes" id="UP001321481">
    <property type="component" value="Unassembled WGS sequence"/>
</dbReference>
<reference evidence="1 2" key="1">
    <citation type="submission" date="2023-05" db="EMBL/GenBank/DDBJ databases">
        <title>Microbacterium dauci sp.nov., Isolated from Carrot Rhizosphere Soil.</title>
        <authorList>
            <person name="Xiao Z."/>
            <person name="Zheng J."/>
        </authorList>
    </citation>
    <scope>NUCLEOTIDE SEQUENCE [LARGE SCALE GENOMIC DNA]</scope>
    <source>
        <strain evidence="1 2">LX3-4</strain>
    </source>
</reference>
<protein>
    <submittedName>
        <fullName evidence="1">Zinc-binding metallopeptidase</fullName>
    </submittedName>
</protein>
<gene>
    <name evidence="1" type="ORF">QNI14_09800</name>
</gene>
<dbReference type="EMBL" id="JASJND010000006">
    <property type="protein sequence ID" value="MDJ1114749.1"/>
    <property type="molecule type" value="Genomic_DNA"/>
</dbReference>
<dbReference type="RefSeq" id="WP_283716737.1">
    <property type="nucleotide sequence ID" value="NZ_JASJND010000006.1"/>
</dbReference>
<name>A0ABT6ZF21_9MICO</name>
<dbReference type="Gene3D" id="3.40.390.70">
    <property type="match status" value="1"/>
</dbReference>
<dbReference type="InterPro" id="IPR031321">
    <property type="entry name" value="UCP012641"/>
</dbReference>
<organism evidence="1 2">
    <name type="scientific">Microbacterium dauci</name>
    <dbReference type="NCBI Taxonomy" id="3048008"/>
    <lineage>
        <taxon>Bacteria</taxon>
        <taxon>Bacillati</taxon>
        <taxon>Actinomycetota</taxon>
        <taxon>Actinomycetes</taxon>
        <taxon>Micrococcales</taxon>
        <taxon>Microbacteriaceae</taxon>
        <taxon>Microbacterium</taxon>
    </lineage>
</organism>
<proteinExistence type="predicted"/>
<accession>A0ABT6ZF21</accession>
<sequence length="238" mass="26957">MTIYPAAERAKRHLIRDLTRLGLSLDGAADGDPGLRFDLLSSTNEDVTIGHAQGIITIDVAEGNHSRREDIRSRLAEPYRTMLGHFRHESGHYFEWSLLERTGLIAEVRDLFGDERADYQSAIDAHYGDGAPAGWESEYLSEYATMHPYEDFAETWAHYLHLQDAMETAKAFGLIGPPQAGAAFDEVVRSTWLPLATSMNVMNRSLGQPDFYPFTLPDRVIEKLTFVDTLVRRRKQRT</sequence>
<evidence type="ECO:0000313" key="1">
    <source>
        <dbReference type="EMBL" id="MDJ1114749.1"/>
    </source>
</evidence>
<comment type="caution">
    <text evidence="1">The sequence shown here is derived from an EMBL/GenBank/DDBJ whole genome shotgun (WGS) entry which is preliminary data.</text>
</comment>
<evidence type="ECO:0000313" key="2">
    <source>
        <dbReference type="Proteomes" id="UP001321481"/>
    </source>
</evidence>
<keyword evidence="2" id="KW-1185">Reference proteome</keyword>
<dbReference type="Pfam" id="PF15887">
    <property type="entry name" value="Peptidase_Mx"/>
    <property type="match status" value="1"/>
</dbReference>